<keyword evidence="3 8" id="KW-0349">Heme</keyword>
<dbReference type="EMBL" id="JFBX01000920">
    <property type="protein sequence ID" value="KXH25237.1"/>
    <property type="molecule type" value="Genomic_DNA"/>
</dbReference>
<dbReference type="InterPro" id="IPR017972">
    <property type="entry name" value="Cyt_P450_CS"/>
</dbReference>
<evidence type="ECO:0000256" key="5">
    <source>
        <dbReference type="ARBA" id="ARBA00023002"/>
    </source>
</evidence>
<dbReference type="Gene3D" id="1.10.630.10">
    <property type="entry name" value="Cytochrome P450"/>
    <property type="match status" value="2"/>
</dbReference>
<evidence type="ECO:0000256" key="9">
    <source>
        <dbReference type="RuleBase" id="RU000461"/>
    </source>
</evidence>
<dbReference type="InterPro" id="IPR036396">
    <property type="entry name" value="Cyt_P450_sf"/>
</dbReference>
<dbReference type="OrthoDB" id="3945418at2759"/>
<dbReference type="PRINTS" id="PR00463">
    <property type="entry name" value="EP450I"/>
</dbReference>
<dbReference type="GO" id="GO:0004497">
    <property type="term" value="F:monooxygenase activity"/>
    <property type="evidence" value="ECO:0007669"/>
    <property type="project" value="UniProtKB-KW"/>
</dbReference>
<evidence type="ECO:0000256" key="2">
    <source>
        <dbReference type="ARBA" id="ARBA00010617"/>
    </source>
</evidence>
<dbReference type="InterPro" id="IPR001128">
    <property type="entry name" value="Cyt_P450"/>
</dbReference>
<dbReference type="InterPro" id="IPR050121">
    <property type="entry name" value="Cytochrome_P450_monoxygenase"/>
</dbReference>
<dbReference type="PROSITE" id="PS00086">
    <property type="entry name" value="CYTOCHROME_P450"/>
    <property type="match status" value="1"/>
</dbReference>
<dbReference type="Pfam" id="PF00067">
    <property type="entry name" value="p450"/>
    <property type="match status" value="2"/>
</dbReference>
<evidence type="ECO:0000313" key="10">
    <source>
        <dbReference type="EMBL" id="KXH25237.1"/>
    </source>
</evidence>
<reference evidence="10 11" key="1">
    <citation type="submission" date="2014-02" db="EMBL/GenBank/DDBJ databases">
        <title>The genome sequence of Colletotrichum simmondsii CBS122122.</title>
        <authorList>
            <person name="Baroncelli R."/>
            <person name="Thon M.R."/>
        </authorList>
    </citation>
    <scope>NUCLEOTIDE SEQUENCE [LARGE SCALE GENOMIC DNA]</scope>
    <source>
        <strain evidence="10 11">CBS122122</strain>
    </source>
</reference>
<accession>A0A135RP80</accession>
<keyword evidence="7 9" id="KW-0503">Monooxygenase</keyword>
<dbReference type="AlphaFoldDB" id="A0A135RP80"/>
<organism evidence="10 11">
    <name type="scientific">Colletotrichum simmondsii</name>
    <dbReference type="NCBI Taxonomy" id="703756"/>
    <lineage>
        <taxon>Eukaryota</taxon>
        <taxon>Fungi</taxon>
        <taxon>Dikarya</taxon>
        <taxon>Ascomycota</taxon>
        <taxon>Pezizomycotina</taxon>
        <taxon>Sordariomycetes</taxon>
        <taxon>Hypocreomycetidae</taxon>
        <taxon>Glomerellales</taxon>
        <taxon>Glomerellaceae</taxon>
        <taxon>Colletotrichum</taxon>
        <taxon>Colletotrichum acutatum species complex</taxon>
    </lineage>
</organism>
<dbReference type="InterPro" id="IPR002401">
    <property type="entry name" value="Cyt_P450_E_grp-I"/>
</dbReference>
<keyword evidence="6 8" id="KW-0408">Iron</keyword>
<dbReference type="SUPFAM" id="SSF48264">
    <property type="entry name" value="Cytochrome P450"/>
    <property type="match status" value="1"/>
</dbReference>
<gene>
    <name evidence="10" type="ORF">CSIM01_04181</name>
</gene>
<evidence type="ECO:0000256" key="1">
    <source>
        <dbReference type="ARBA" id="ARBA00001971"/>
    </source>
</evidence>
<evidence type="ECO:0000256" key="3">
    <source>
        <dbReference type="ARBA" id="ARBA00022617"/>
    </source>
</evidence>
<evidence type="ECO:0000256" key="7">
    <source>
        <dbReference type="ARBA" id="ARBA00023033"/>
    </source>
</evidence>
<keyword evidence="5 9" id="KW-0560">Oxidoreductase</keyword>
<evidence type="ECO:0000256" key="8">
    <source>
        <dbReference type="PIRSR" id="PIRSR602401-1"/>
    </source>
</evidence>
<dbReference type="PRINTS" id="PR00385">
    <property type="entry name" value="P450"/>
</dbReference>
<comment type="similarity">
    <text evidence="2 9">Belongs to the cytochrome P450 family.</text>
</comment>
<protein>
    <submittedName>
        <fullName evidence="10">Cytochrome P450</fullName>
    </submittedName>
</protein>
<evidence type="ECO:0000256" key="6">
    <source>
        <dbReference type="ARBA" id="ARBA00023004"/>
    </source>
</evidence>
<dbReference type="GO" id="GO:0005506">
    <property type="term" value="F:iron ion binding"/>
    <property type="evidence" value="ECO:0007669"/>
    <property type="project" value="InterPro"/>
</dbReference>
<dbReference type="GO" id="GO:0020037">
    <property type="term" value="F:heme binding"/>
    <property type="evidence" value="ECO:0007669"/>
    <property type="project" value="InterPro"/>
</dbReference>
<dbReference type="PANTHER" id="PTHR24305">
    <property type="entry name" value="CYTOCHROME P450"/>
    <property type="match status" value="1"/>
</dbReference>
<dbReference type="GO" id="GO:0016705">
    <property type="term" value="F:oxidoreductase activity, acting on paired donors, with incorporation or reduction of molecular oxygen"/>
    <property type="evidence" value="ECO:0007669"/>
    <property type="project" value="InterPro"/>
</dbReference>
<proteinExistence type="inferred from homology"/>
<dbReference type="Proteomes" id="UP000070328">
    <property type="component" value="Unassembled WGS sequence"/>
</dbReference>
<keyword evidence="4 8" id="KW-0479">Metal-binding</keyword>
<keyword evidence="11" id="KW-1185">Reference proteome</keyword>
<comment type="cofactor">
    <cofactor evidence="1 8">
        <name>heme</name>
        <dbReference type="ChEBI" id="CHEBI:30413"/>
    </cofactor>
</comment>
<dbReference type="PANTHER" id="PTHR24305:SF157">
    <property type="entry name" value="N-ACETYLTRYPTOPHAN 6-HYDROXYLASE IVOC-RELATED"/>
    <property type="match status" value="1"/>
</dbReference>
<feature type="binding site" description="axial binding residue" evidence="8">
    <location>
        <position position="178"/>
    </location>
    <ligand>
        <name>heme</name>
        <dbReference type="ChEBI" id="CHEBI:30413"/>
    </ligand>
    <ligandPart>
        <name>Fe</name>
        <dbReference type="ChEBI" id="CHEBI:18248"/>
    </ligandPart>
</feature>
<name>A0A135RP80_9PEZI</name>
<sequence>MWLIRRVSSDLALVTQVLLDMEGQAKEAIKDSSASIGIKEGNGGLMQAILSSNLPQGEKGSKRMAQEGFTVLTASGDTIGRTLTTAVYHLLSNPNHLAKLKEELRAAMPDSNMDVPLSKLENLPWTTPIGMTFADLMMDSKVFPDPRMFDPERWLGSHPLYAQNTKCFFPFGRGHRNCIGLNLAWAEMYVALAKVLRRFDLELYDVIRERDIDHYRDCFLGEPRDDTKGVRVKILRLLD</sequence>
<comment type="caution">
    <text evidence="10">The sequence shown here is derived from an EMBL/GenBank/DDBJ whole genome shotgun (WGS) entry which is preliminary data.</text>
</comment>
<evidence type="ECO:0000313" key="11">
    <source>
        <dbReference type="Proteomes" id="UP000070328"/>
    </source>
</evidence>
<evidence type="ECO:0000256" key="4">
    <source>
        <dbReference type="ARBA" id="ARBA00022723"/>
    </source>
</evidence>